<evidence type="ECO:0008006" key="3">
    <source>
        <dbReference type="Google" id="ProtNLM"/>
    </source>
</evidence>
<dbReference type="STRING" id="1003.SAMN04488541_101482"/>
<gene>
    <name evidence="1" type="ORF">SAMN04488541_101482</name>
</gene>
<name>A0A1I2FP32_9BACT</name>
<organism evidence="1 2">
    <name type="scientific">Thermoflexibacter ruber</name>
    <dbReference type="NCBI Taxonomy" id="1003"/>
    <lineage>
        <taxon>Bacteria</taxon>
        <taxon>Pseudomonadati</taxon>
        <taxon>Bacteroidota</taxon>
        <taxon>Cytophagia</taxon>
        <taxon>Cytophagales</taxon>
        <taxon>Thermoflexibacteraceae</taxon>
        <taxon>Thermoflexibacter</taxon>
    </lineage>
</organism>
<proteinExistence type="predicted"/>
<reference evidence="1 2" key="1">
    <citation type="submission" date="2016-10" db="EMBL/GenBank/DDBJ databases">
        <authorList>
            <person name="de Groot N.N."/>
        </authorList>
    </citation>
    <scope>NUCLEOTIDE SEQUENCE [LARGE SCALE GENOMIC DNA]</scope>
    <source>
        <strain>GEY</strain>
        <strain evidence="2">DSM 9560</strain>
    </source>
</reference>
<sequence>MKEDCRKITLFLVLCVCTLTTLLTTSCSKSVEKPEKDMSNMTFEQFLEHFPPQSGIEGINADNGADFQGGIEINSAYFQEFLQNNTFLDKDLQKIKLDRNLLDNRNFTYHYAFSLSLSPKFYSLVISANTEGDPTHQWEYYLLNYTQEGKFIDGILLSYRNSYESEESTEHLFQSEYRYVRFITKNQLHFVDVNYDNSFTSMKPSHTNTQFMLTTSGEGDMRYCRESWYQIQDDGSFKQIKMIEKDKREAKP</sequence>
<dbReference type="PROSITE" id="PS51257">
    <property type="entry name" value="PROKAR_LIPOPROTEIN"/>
    <property type="match status" value="1"/>
</dbReference>
<accession>A0A1I2FP32</accession>
<evidence type="ECO:0000313" key="2">
    <source>
        <dbReference type="Proteomes" id="UP000199513"/>
    </source>
</evidence>
<keyword evidence="2" id="KW-1185">Reference proteome</keyword>
<dbReference type="RefSeq" id="WP_143090867.1">
    <property type="nucleotide sequence ID" value="NZ_FONY01000014.1"/>
</dbReference>
<dbReference type="Proteomes" id="UP000199513">
    <property type="component" value="Unassembled WGS sequence"/>
</dbReference>
<evidence type="ECO:0000313" key="1">
    <source>
        <dbReference type="EMBL" id="SFF06528.1"/>
    </source>
</evidence>
<dbReference type="AlphaFoldDB" id="A0A1I2FP32"/>
<dbReference type="EMBL" id="FONY01000014">
    <property type="protein sequence ID" value="SFF06528.1"/>
    <property type="molecule type" value="Genomic_DNA"/>
</dbReference>
<protein>
    <recommendedName>
        <fullName evidence="3">Lipoprotein</fullName>
    </recommendedName>
</protein>